<keyword evidence="1" id="KW-0812">Transmembrane</keyword>
<dbReference type="PANTHER" id="PTHR42253">
    <property type="entry name" value="TRANSMEMBRANE PROTEIN-RELATED"/>
    <property type="match status" value="1"/>
</dbReference>
<evidence type="ECO:0000313" key="3">
    <source>
        <dbReference type="Proteomes" id="UP000051952"/>
    </source>
</evidence>
<dbReference type="EMBL" id="CYKH01001782">
    <property type="protein sequence ID" value="CUG89975.1"/>
    <property type="molecule type" value="Genomic_DNA"/>
</dbReference>
<keyword evidence="3" id="KW-1185">Reference proteome</keyword>
<keyword evidence="1" id="KW-1133">Transmembrane helix</keyword>
<feature type="transmembrane region" description="Helical" evidence="1">
    <location>
        <begin position="29"/>
        <end position="53"/>
    </location>
</feature>
<proteinExistence type="predicted"/>
<feature type="transmembrane region" description="Helical" evidence="1">
    <location>
        <begin position="386"/>
        <end position="408"/>
    </location>
</feature>
<feature type="transmembrane region" description="Helical" evidence="1">
    <location>
        <begin position="147"/>
        <end position="168"/>
    </location>
</feature>
<dbReference type="VEuPathDB" id="TriTrypDB:BSAL_24375"/>
<protein>
    <submittedName>
        <fullName evidence="2">Membrane-associated protein, putative</fullName>
    </submittedName>
</protein>
<dbReference type="OrthoDB" id="276958at2759"/>
<gene>
    <name evidence="2" type="ORF">BSAL_24375</name>
</gene>
<organism evidence="2 3">
    <name type="scientific">Bodo saltans</name>
    <name type="common">Flagellated protozoan</name>
    <dbReference type="NCBI Taxonomy" id="75058"/>
    <lineage>
        <taxon>Eukaryota</taxon>
        <taxon>Discoba</taxon>
        <taxon>Euglenozoa</taxon>
        <taxon>Kinetoplastea</taxon>
        <taxon>Metakinetoplastina</taxon>
        <taxon>Eubodonida</taxon>
        <taxon>Bodonidae</taxon>
        <taxon>Bodo</taxon>
    </lineage>
</organism>
<reference evidence="3" key="1">
    <citation type="submission" date="2015-09" db="EMBL/GenBank/DDBJ databases">
        <authorList>
            <consortium name="Pathogen Informatics"/>
        </authorList>
    </citation>
    <scope>NUCLEOTIDE SEQUENCE [LARGE SCALE GENOMIC DNA]</scope>
    <source>
        <strain evidence="3">Lake Konstanz</strain>
    </source>
</reference>
<feature type="transmembrane region" description="Helical" evidence="1">
    <location>
        <begin position="59"/>
        <end position="82"/>
    </location>
</feature>
<feature type="transmembrane region" description="Helical" evidence="1">
    <location>
        <begin position="174"/>
        <end position="196"/>
    </location>
</feature>
<sequence>MGSNWISSITSSGSVLYKRFESTPIADRIRCTVIVLLMYVSSGMMFFGMNFFIHSFSYGANTFVSLFIPAVFWAIMFLVPLLGYRLHLSRQDAATAEKGKLLSGRTPGLPSVSSVSPSLQGPYLDAGLETGSTTATTVRHRVWGARFVALLCTMGLVDALGGLTAVYAALHVPVLVQALLIAGAPMYTFVFAKIFFPTSVRPITVSCVLSAVLLLGGIGLALVPQIQSPDHSVYVSAEWLMIYVASAMLPALLNVVQGRFLSDYTTQFRTPIECKMTALCGDTFTQVFITATFLPLDALPHFGASATVSDSWTGFVDGTHCIFFLCDNTFAYFLIYVLGMYFNRISFTYLNYYNPTVGAVVGQLTQPINTCLLLLFPTLNVFGQPGSWWCTLGCFLLTTGSMLLLIAWHEAPATSAIEEDNEGVFDGVVVGEQQ</sequence>
<keyword evidence="1" id="KW-0472">Membrane</keyword>
<feature type="transmembrane region" description="Helical" evidence="1">
    <location>
        <begin position="239"/>
        <end position="256"/>
    </location>
</feature>
<dbReference type="AlphaFoldDB" id="A0A0S4JKQ5"/>
<feature type="transmembrane region" description="Helical" evidence="1">
    <location>
        <begin position="321"/>
        <end position="342"/>
    </location>
</feature>
<dbReference type="PANTHER" id="PTHR42253:SF1">
    <property type="entry name" value="TRANSMEMBRANE PROTEIN"/>
    <property type="match status" value="1"/>
</dbReference>
<evidence type="ECO:0000256" key="1">
    <source>
        <dbReference type="SAM" id="Phobius"/>
    </source>
</evidence>
<dbReference type="Proteomes" id="UP000051952">
    <property type="component" value="Unassembled WGS sequence"/>
</dbReference>
<feature type="transmembrane region" description="Helical" evidence="1">
    <location>
        <begin position="203"/>
        <end position="227"/>
    </location>
</feature>
<dbReference type="OMA" id="YFSPPWI"/>
<accession>A0A0S4JKQ5</accession>
<evidence type="ECO:0000313" key="2">
    <source>
        <dbReference type="EMBL" id="CUG89975.1"/>
    </source>
</evidence>
<name>A0A0S4JKQ5_BODSA</name>